<comment type="caution">
    <text evidence="2">The sequence shown here is derived from an EMBL/GenBank/DDBJ whole genome shotgun (WGS) entry which is preliminary data.</text>
</comment>
<feature type="transmembrane region" description="Helical" evidence="1">
    <location>
        <begin position="12"/>
        <end position="32"/>
    </location>
</feature>
<keyword evidence="1" id="KW-0812">Transmembrane</keyword>
<proteinExistence type="predicted"/>
<dbReference type="Proteomes" id="UP000603602">
    <property type="component" value="Unassembled WGS sequence"/>
</dbReference>
<evidence type="ECO:0000313" key="2">
    <source>
        <dbReference type="EMBL" id="MBD8503259.1"/>
    </source>
</evidence>
<keyword evidence="1" id="KW-1133">Transmembrane helix</keyword>
<dbReference type="RefSeq" id="WP_187718109.1">
    <property type="nucleotide sequence ID" value="NZ_JACTAH010000002.1"/>
</dbReference>
<organism evidence="2 3">
    <name type="scientific">Thauera sedimentorum</name>
    <dbReference type="NCBI Taxonomy" id="2767595"/>
    <lineage>
        <taxon>Bacteria</taxon>
        <taxon>Pseudomonadati</taxon>
        <taxon>Pseudomonadota</taxon>
        <taxon>Betaproteobacteria</taxon>
        <taxon>Rhodocyclales</taxon>
        <taxon>Zoogloeaceae</taxon>
        <taxon>Thauera</taxon>
    </lineage>
</organism>
<gene>
    <name evidence="2" type="ORF">IFO67_10240</name>
</gene>
<reference evidence="3" key="1">
    <citation type="submission" date="2023-07" db="EMBL/GenBank/DDBJ databases">
        <title>Thauera sp. CAU 1555 isolated from sand of Yaerae Beach.</title>
        <authorList>
            <person name="Kim W."/>
        </authorList>
    </citation>
    <scope>NUCLEOTIDE SEQUENCE [LARGE SCALE GENOMIC DNA]</scope>
    <source>
        <strain evidence="3">CAU 1555</strain>
    </source>
</reference>
<sequence>MNRPPATIPLTAWLLGLPGLACLAAGVVLLAFDFGALHPLLGGAGAGLALLVSAIALLGSAAFPLVLRRLAERDLPAGDQ</sequence>
<keyword evidence="1" id="KW-0472">Membrane</keyword>
<protein>
    <submittedName>
        <fullName evidence="2">Uncharacterized protein</fullName>
    </submittedName>
</protein>
<evidence type="ECO:0000313" key="3">
    <source>
        <dbReference type="Proteomes" id="UP000603602"/>
    </source>
</evidence>
<evidence type="ECO:0000256" key="1">
    <source>
        <dbReference type="SAM" id="Phobius"/>
    </source>
</evidence>
<dbReference type="EMBL" id="JACYTO010000002">
    <property type="protein sequence ID" value="MBD8503259.1"/>
    <property type="molecule type" value="Genomic_DNA"/>
</dbReference>
<accession>A0ABR9BA86</accession>
<name>A0ABR9BA86_9RHOO</name>
<keyword evidence="3" id="KW-1185">Reference proteome</keyword>
<feature type="transmembrane region" description="Helical" evidence="1">
    <location>
        <begin position="44"/>
        <end position="67"/>
    </location>
</feature>